<accession>A0A915LBD6</accession>
<feature type="compositionally biased region" description="Basic and acidic residues" evidence="1">
    <location>
        <begin position="191"/>
        <end position="201"/>
    </location>
</feature>
<dbReference type="AlphaFoldDB" id="A0A915LBD6"/>
<feature type="transmembrane region" description="Helical" evidence="2">
    <location>
        <begin position="79"/>
        <end position="102"/>
    </location>
</feature>
<organism evidence="3 4">
    <name type="scientific">Romanomermis culicivorax</name>
    <name type="common">Nematode worm</name>
    <dbReference type="NCBI Taxonomy" id="13658"/>
    <lineage>
        <taxon>Eukaryota</taxon>
        <taxon>Metazoa</taxon>
        <taxon>Ecdysozoa</taxon>
        <taxon>Nematoda</taxon>
        <taxon>Enoplea</taxon>
        <taxon>Dorylaimia</taxon>
        <taxon>Mermithida</taxon>
        <taxon>Mermithoidea</taxon>
        <taxon>Mermithidae</taxon>
        <taxon>Romanomermis</taxon>
    </lineage>
</organism>
<keyword evidence="2" id="KW-0472">Membrane</keyword>
<feature type="region of interest" description="Disordered" evidence="1">
    <location>
        <begin position="108"/>
        <end position="252"/>
    </location>
</feature>
<feature type="compositionally biased region" description="Polar residues" evidence="1">
    <location>
        <begin position="165"/>
        <end position="181"/>
    </location>
</feature>
<keyword evidence="3" id="KW-1185">Reference proteome</keyword>
<feature type="compositionally biased region" description="Low complexity" evidence="1">
    <location>
        <begin position="134"/>
        <end position="146"/>
    </location>
</feature>
<dbReference type="WBParaSite" id="nRc.2.0.1.t47668-RA">
    <property type="protein sequence ID" value="nRc.2.0.1.t47668-RA"/>
    <property type="gene ID" value="nRc.2.0.1.g47668"/>
</dbReference>
<name>A0A915LBD6_ROMCU</name>
<feature type="compositionally biased region" description="Basic residues" evidence="1">
    <location>
        <begin position="118"/>
        <end position="127"/>
    </location>
</feature>
<proteinExistence type="predicted"/>
<evidence type="ECO:0000256" key="1">
    <source>
        <dbReference type="SAM" id="MobiDB-lite"/>
    </source>
</evidence>
<feature type="compositionally biased region" description="Polar residues" evidence="1">
    <location>
        <begin position="212"/>
        <end position="224"/>
    </location>
</feature>
<evidence type="ECO:0000256" key="2">
    <source>
        <dbReference type="SAM" id="Phobius"/>
    </source>
</evidence>
<protein>
    <submittedName>
        <fullName evidence="4">Uncharacterized protein</fullName>
    </submittedName>
</protein>
<keyword evidence="2" id="KW-0812">Transmembrane</keyword>
<evidence type="ECO:0000313" key="3">
    <source>
        <dbReference type="Proteomes" id="UP000887565"/>
    </source>
</evidence>
<reference evidence="4" key="1">
    <citation type="submission" date="2022-11" db="UniProtKB">
        <authorList>
            <consortium name="WormBaseParasite"/>
        </authorList>
    </citation>
    <scope>IDENTIFICATION</scope>
</reference>
<sequence>MDVLSFDNVQAPAAPKRHMNLIEILLQCVKHSAAFYWKAPKYNFQLTIEQNVESLRDTSTTLSWTNTEAIQLTVQTSTWALIFALLILSGSIIGGIVVFALLKRRRRRRSGPPPRFASVHHKGRVRYRHDESESAASNATESQAASMRDASMSRGPSSIWGRGSVSFTNVDDPQPTKQRQYPQRPKKREKSPKIKNDDRRSSTSLKAKIPNKNENVPKSTSVQVSLREHQRPSDKRSKSSKVTNGQRKNKIG</sequence>
<evidence type="ECO:0000313" key="4">
    <source>
        <dbReference type="WBParaSite" id="nRc.2.0.1.t47668-RA"/>
    </source>
</evidence>
<keyword evidence="2" id="KW-1133">Transmembrane helix</keyword>
<feature type="compositionally biased region" description="Basic and acidic residues" evidence="1">
    <location>
        <begin position="226"/>
        <end position="237"/>
    </location>
</feature>
<dbReference type="Proteomes" id="UP000887565">
    <property type="component" value="Unplaced"/>
</dbReference>